<evidence type="ECO:0000313" key="12">
    <source>
        <dbReference type="Proteomes" id="UP000235081"/>
    </source>
</evidence>
<organism evidence="11 12">
    <name type="scientific">Fischerella thermalis CCMEE 5318</name>
    <dbReference type="NCBI Taxonomy" id="2019666"/>
    <lineage>
        <taxon>Bacteria</taxon>
        <taxon>Bacillati</taxon>
        <taxon>Cyanobacteriota</taxon>
        <taxon>Cyanophyceae</taxon>
        <taxon>Nostocales</taxon>
        <taxon>Hapalosiphonaceae</taxon>
        <taxon>Fischerella</taxon>
    </lineage>
</organism>
<dbReference type="Gene3D" id="3.50.50.100">
    <property type="match status" value="1"/>
</dbReference>
<comment type="caution">
    <text evidence="11">The sequence shown here is derived from an EMBL/GenBank/DDBJ whole genome shotgun (WGS) entry which is preliminary data.</text>
</comment>
<reference evidence="11 12" key="1">
    <citation type="submission" date="2017-07" db="EMBL/GenBank/DDBJ databases">
        <title>Genomes of Fischerella (Mastigocladus) sp. strains.</title>
        <authorList>
            <person name="Miller S.R."/>
        </authorList>
    </citation>
    <scope>NUCLEOTIDE SEQUENCE [LARGE SCALE GENOMIC DNA]</scope>
    <source>
        <strain evidence="11 12">CCMEE 5318</strain>
    </source>
</reference>
<dbReference type="Pfam" id="PF02769">
    <property type="entry name" value="AIRS_C"/>
    <property type="match status" value="1"/>
</dbReference>
<dbReference type="InterPro" id="IPR036921">
    <property type="entry name" value="PurM-like_N_sf"/>
</dbReference>
<keyword evidence="7" id="KW-0472">Membrane</keyword>
<evidence type="ECO:0000256" key="3">
    <source>
        <dbReference type="ARBA" id="ARBA00022777"/>
    </source>
</evidence>
<dbReference type="EMBL" id="NMQE01000041">
    <property type="protein sequence ID" value="PMB27303.1"/>
    <property type="molecule type" value="Genomic_DNA"/>
</dbReference>
<keyword evidence="3 11" id="KW-0418">Kinase</keyword>
<dbReference type="Gene3D" id="3.30.1330.10">
    <property type="entry name" value="PurM-like, N-terminal domain"/>
    <property type="match status" value="1"/>
</dbReference>
<dbReference type="RefSeq" id="WP_102180204.1">
    <property type="nucleotide sequence ID" value="NZ_NMQE01000041.1"/>
</dbReference>
<dbReference type="InterPro" id="IPR017584">
    <property type="entry name" value="Pyridine_nucleo_diS_OxRdtase_N"/>
</dbReference>
<keyword evidence="4" id="KW-0067">ATP-binding</keyword>
<dbReference type="GO" id="GO:0004756">
    <property type="term" value="F:selenide, water dikinase activity"/>
    <property type="evidence" value="ECO:0007669"/>
    <property type="project" value="TreeGrafter"/>
</dbReference>
<keyword evidence="2" id="KW-0547">Nucleotide-binding</keyword>
<dbReference type="GO" id="GO:0005737">
    <property type="term" value="C:cytoplasm"/>
    <property type="evidence" value="ECO:0007669"/>
    <property type="project" value="TreeGrafter"/>
</dbReference>
<dbReference type="SUPFAM" id="SSF56042">
    <property type="entry name" value="PurM C-terminal domain-like"/>
    <property type="match status" value="1"/>
</dbReference>
<dbReference type="AlphaFoldDB" id="A0A2N6LNU5"/>
<dbReference type="PANTHER" id="PTHR10256:SF0">
    <property type="entry name" value="INACTIVE SELENIDE, WATER DIKINASE-LIKE PROTEIN-RELATED"/>
    <property type="match status" value="1"/>
</dbReference>
<feature type="non-terminal residue" evidence="11">
    <location>
        <position position="793"/>
    </location>
</feature>
<feature type="domain" description="FAD/NAD(P)-binding" evidence="10">
    <location>
        <begin position="10"/>
        <end position="332"/>
    </location>
</feature>
<dbReference type="PRINTS" id="PR00368">
    <property type="entry name" value="FADPNR"/>
</dbReference>
<dbReference type="GO" id="GO:0016491">
    <property type="term" value="F:oxidoreductase activity"/>
    <property type="evidence" value="ECO:0007669"/>
    <property type="project" value="InterPro"/>
</dbReference>
<proteinExistence type="predicted"/>
<keyword evidence="1" id="KW-0808">Transferase</keyword>
<dbReference type="Pfam" id="PF07992">
    <property type="entry name" value="Pyr_redox_2"/>
    <property type="match status" value="1"/>
</dbReference>
<dbReference type="NCBIfam" id="TIGR03169">
    <property type="entry name" value="Nterm_to_SelD"/>
    <property type="match status" value="1"/>
</dbReference>
<dbReference type="InterPro" id="IPR023753">
    <property type="entry name" value="FAD/NAD-binding_dom"/>
</dbReference>
<evidence type="ECO:0000256" key="1">
    <source>
        <dbReference type="ARBA" id="ARBA00022679"/>
    </source>
</evidence>
<dbReference type="PANTHER" id="PTHR10256">
    <property type="entry name" value="SELENIDE, WATER DIKINASE"/>
    <property type="match status" value="1"/>
</dbReference>
<dbReference type="InterPro" id="IPR036188">
    <property type="entry name" value="FAD/NAD-bd_sf"/>
</dbReference>
<dbReference type="NCBIfam" id="TIGR00476">
    <property type="entry name" value="selD"/>
    <property type="match status" value="1"/>
</dbReference>
<dbReference type="InterPro" id="IPR016188">
    <property type="entry name" value="PurM-like_N"/>
</dbReference>
<evidence type="ECO:0000256" key="2">
    <source>
        <dbReference type="ARBA" id="ARBA00022741"/>
    </source>
</evidence>
<dbReference type="GO" id="GO:0016260">
    <property type="term" value="P:selenocysteine biosynthetic process"/>
    <property type="evidence" value="ECO:0007669"/>
    <property type="project" value="TreeGrafter"/>
</dbReference>
<keyword evidence="5" id="KW-0711">Selenium</keyword>
<evidence type="ECO:0000259" key="9">
    <source>
        <dbReference type="Pfam" id="PF02769"/>
    </source>
</evidence>
<evidence type="ECO:0000256" key="6">
    <source>
        <dbReference type="SAM" id="MobiDB-lite"/>
    </source>
</evidence>
<sequence length="793" mass="86511">MKQNIQPVTKDLVLIGGGHSHAIALFMLGMKPLSGIRLTLITDRVDTPYSGMLPGHIAGFYSHDQCHIDLRLLTNFAKAQLYIDQVVGLDLENKKVICADRPEVGFDLLSIDIGSTPATISVPGAAEYAIGAKPVFNLLKHWYQLLEDIADNPQKPLSIGIVGGGAGGVELALSMQARLYQVSKVYPLTFFSKREVIDHNTLKQGTLKIHLFHRDTELMPNSHWSAQRTVKQLLSKRGIQLHLGESVCKVEPGKVRCESGLTVECDRIFWVTQASAPQWLKAAGLATDEQGFILVNDTLQSLSHAYVFAAGDIATMVNHPRPKAGVFAVRQGKPLFENLRRFLLGKPLKPYIPQKQYLSLIGTGDGRAIATRGPFTLPPHRLLWQWKDWIDRRFMERFSKGLERRSDGVMGRWQEDRNYQIQNPKSKIHNSVMRCAGCGSKVGGTVLAKVLHRIKLEQPLGKDREDIIIGLDAPDDAAVVQVPANQLLVQTIDYFPSLINDPYIFGQISANHCLSDIFAMGATPQSALALATIPYAAPAKVEETLYQLLSGAVKVLNKAQAPLIGGHTTEGAELGFGLSCNGLAEADKLLRKGGMQPGQVLILTKALGTGTLFAADMRRQAKGRWIEGAVESMLLSNQAAAKCLLQHGATACTDVTGFGLLGHLMEMVQASKVAVELELEAIPVLAGARETVELKIFSSLHPENLSNSRYISNLYIGENHSNYPLLFDPQTSGGLLASLPIEQADRCLAALKGLGYGQSSVIGGVIEQVEGKQPVRPEGRRQKAEGRGQKVIE</sequence>
<keyword evidence="7" id="KW-0812">Transmembrane</keyword>
<evidence type="ECO:0000259" key="10">
    <source>
        <dbReference type="Pfam" id="PF07992"/>
    </source>
</evidence>
<dbReference type="Proteomes" id="UP000235081">
    <property type="component" value="Unassembled WGS sequence"/>
</dbReference>
<dbReference type="InterPro" id="IPR010918">
    <property type="entry name" value="PurM-like_C_dom"/>
</dbReference>
<dbReference type="Pfam" id="PF00586">
    <property type="entry name" value="AIRS"/>
    <property type="match status" value="1"/>
</dbReference>
<evidence type="ECO:0000256" key="5">
    <source>
        <dbReference type="ARBA" id="ARBA00023266"/>
    </source>
</evidence>
<dbReference type="InterPro" id="IPR004536">
    <property type="entry name" value="SPS/SelD"/>
</dbReference>
<feature type="region of interest" description="Disordered" evidence="6">
    <location>
        <begin position="772"/>
        <end position="793"/>
    </location>
</feature>
<dbReference type="SUPFAM" id="SSF55326">
    <property type="entry name" value="PurM N-terminal domain-like"/>
    <property type="match status" value="1"/>
</dbReference>
<keyword evidence="7" id="KW-1133">Transmembrane helix</keyword>
<evidence type="ECO:0000256" key="4">
    <source>
        <dbReference type="ARBA" id="ARBA00022840"/>
    </source>
</evidence>
<dbReference type="InterPro" id="IPR036676">
    <property type="entry name" value="PurM-like_C_sf"/>
</dbReference>
<accession>A0A2N6LNU5</accession>
<dbReference type="SUPFAM" id="SSF51905">
    <property type="entry name" value="FAD/NAD(P)-binding domain"/>
    <property type="match status" value="2"/>
</dbReference>
<evidence type="ECO:0000256" key="7">
    <source>
        <dbReference type="SAM" id="Phobius"/>
    </source>
</evidence>
<dbReference type="GO" id="GO:0005524">
    <property type="term" value="F:ATP binding"/>
    <property type="evidence" value="ECO:0007669"/>
    <property type="project" value="UniProtKB-KW"/>
</dbReference>
<gene>
    <name evidence="11" type="primary">selD</name>
    <name evidence="11" type="ORF">CEN46_01795</name>
</gene>
<dbReference type="CDD" id="cd02195">
    <property type="entry name" value="SelD"/>
    <property type="match status" value="1"/>
</dbReference>
<feature type="transmembrane region" description="Helical" evidence="7">
    <location>
        <begin position="12"/>
        <end position="30"/>
    </location>
</feature>
<feature type="domain" description="PurM-like N-terminal" evidence="8">
    <location>
        <begin position="475"/>
        <end position="582"/>
    </location>
</feature>
<protein>
    <submittedName>
        <fullName evidence="11">Selenide, water dikinase SelD</fullName>
    </submittedName>
</protein>
<evidence type="ECO:0000259" key="8">
    <source>
        <dbReference type="Pfam" id="PF00586"/>
    </source>
</evidence>
<feature type="domain" description="PurM-like C-terminal" evidence="9">
    <location>
        <begin position="596"/>
        <end position="768"/>
    </location>
</feature>
<name>A0A2N6LNU5_9CYAN</name>
<evidence type="ECO:0000313" key="11">
    <source>
        <dbReference type="EMBL" id="PMB27303.1"/>
    </source>
</evidence>
<dbReference type="Gene3D" id="3.90.650.10">
    <property type="entry name" value="PurM-like C-terminal domain"/>
    <property type="match status" value="1"/>
</dbReference>